<name>A0A429ZCJ1_9ENTE</name>
<feature type="transmembrane region" description="Helical" evidence="6">
    <location>
        <begin position="239"/>
        <end position="271"/>
    </location>
</feature>
<feature type="transmembrane region" description="Helical" evidence="6">
    <location>
        <begin position="184"/>
        <end position="206"/>
    </location>
</feature>
<organism evidence="7 8">
    <name type="scientific">Vagococcus bubulae</name>
    <dbReference type="NCBI Taxonomy" id="1977868"/>
    <lineage>
        <taxon>Bacteria</taxon>
        <taxon>Bacillati</taxon>
        <taxon>Bacillota</taxon>
        <taxon>Bacilli</taxon>
        <taxon>Lactobacillales</taxon>
        <taxon>Enterococcaceae</taxon>
        <taxon>Vagococcus</taxon>
    </lineage>
</organism>
<dbReference type="RefSeq" id="WP_125958296.1">
    <property type="nucleotide sequence ID" value="NZ_NGJT01000023.1"/>
</dbReference>
<dbReference type="InterPro" id="IPR000537">
    <property type="entry name" value="UbiA_prenyltransferase"/>
</dbReference>
<dbReference type="GO" id="GO:0016020">
    <property type="term" value="C:membrane"/>
    <property type="evidence" value="ECO:0007669"/>
    <property type="project" value="UniProtKB-SubCell"/>
</dbReference>
<comment type="caution">
    <text evidence="7">The sequence shown here is derived from an EMBL/GenBank/DDBJ whole genome shotgun (WGS) entry which is preliminary data.</text>
</comment>
<reference evidence="7 8" key="1">
    <citation type="submission" date="2017-05" db="EMBL/GenBank/DDBJ databases">
        <title>Vagococcus spp. assemblies.</title>
        <authorList>
            <person name="Gulvik C.A."/>
        </authorList>
    </citation>
    <scope>NUCLEOTIDE SEQUENCE [LARGE SCALE GENOMIC DNA]</scope>
    <source>
        <strain evidence="7 8">SS1994</strain>
    </source>
</reference>
<dbReference type="GO" id="GO:0042371">
    <property type="term" value="P:vitamin K biosynthetic process"/>
    <property type="evidence" value="ECO:0007669"/>
    <property type="project" value="TreeGrafter"/>
</dbReference>
<dbReference type="AlphaFoldDB" id="A0A429ZCJ1"/>
<keyword evidence="3 6" id="KW-0812">Transmembrane</keyword>
<feature type="transmembrane region" description="Helical" evidence="6">
    <location>
        <begin position="12"/>
        <end position="32"/>
    </location>
</feature>
<sequence length="314" mass="35718">MFMSVFFELVEIRTKLASIFPYFIGLLFSLYYFGQVNWFNMCLFFIGMFVFDMATTAINNLMDYLKAKDDSYQQLTNIIGKAGLEVSKVRNMIIAMITFSSVIGLWLVFRTSLLLLPMGGLCFLIGIFYTFGPVPLSRMPLGELFSGVTMGFGIFFITLYLNIYDTGFLSLNFLNGQFLLSGNIKELIVSVWASIPMMFTIANIMLANNLCDLDQDILNHRYTLPFYIGRKQGVYLFDLLMYSCYIVIVLGVLVGIYHWSMLVVLLTFPIVKKNVSLFNQKQEKATTFSVAIKNLVLFNGSQIIGLLLGLLLRK</sequence>
<dbReference type="NCBIfam" id="NF009926">
    <property type="entry name" value="PRK13387.1"/>
    <property type="match status" value="1"/>
</dbReference>
<dbReference type="GO" id="GO:0009234">
    <property type="term" value="P:menaquinone biosynthetic process"/>
    <property type="evidence" value="ECO:0007669"/>
    <property type="project" value="TreeGrafter"/>
</dbReference>
<gene>
    <name evidence="7" type="ORF">CBF36_10025</name>
</gene>
<keyword evidence="2 7" id="KW-0808">Transferase</keyword>
<dbReference type="PANTHER" id="PTHR13929">
    <property type="entry name" value="1,4-DIHYDROXY-2-NAPHTHOATE OCTAPRENYLTRANSFERASE"/>
    <property type="match status" value="1"/>
</dbReference>
<comment type="subcellular location">
    <subcellularLocation>
        <location evidence="1">Membrane</location>
        <topology evidence="1">Multi-pass membrane protein</topology>
    </subcellularLocation>
</comment>
<feature type="transmembrane region" description="Helical" evidence="6">
    <location>
        <begin position="144"/>
        <end position="164"/>
    </location>
</feature>
<keyword evidence="4 6" id="KW-1133">Transmembrane helix</keyword>
<evidence type="ECO:0000256" key="4">
    <source>
        <dbReference type="ARBA" id="ARBA00022989"/>
    </source>
</evidence>
<feature type="transmembrane region" description="Helical" evidence="6">
    <location>
        <begin position="38"/>
        <end position="58"/>
    </location>
</feature>
<dbReference type="CDD" id="cd13962">
    <property type="entry name" value="PT_UbiA_UBIAD1"/>
    <property type="match status" value="1"/>
</dbReference>
<keyword evidence="5 6" id="KW-0472">Membrane</keyword>
<evidence type="ECO:0000256" key="5">
    <source>
        <dbReference type="ARBA" id="ARBA00023136"/>
    </source>
</evidence>
<evidence type="ECO:0000313" key="8">
    <source>
        <dbReference type="Proteomes" id="UP000288490"/>
    </source>
</evidence>
<keyword evidence="8" id="KW-1185">Reference proteome</keyword>
<accession>A0A429ZCJ1</accession>
<dbReference type="Proteomes" id="UP000288490">
    <property type="component" value="Unassembled WGS sequence"/>
</dbReference>
<dbReference type="PIRSF" id="PIRSF005355">
    <property type="entry name" value="UBIAD1"/>
    <property type="match status" value="1"/>
</dbReference>
<evidence type="ECO:0000256" key="6">
    <source>
        <dbReference type="SAM" id="Phobius"/>
    </source>
</evidence>
<dbReference type="InterPro" id="IPR026046">
    <property type="entry name" value="UBIAD1"/>
</dbReference>
<feature type="transmembrane region" description="Helical" evidence="6">
    <location>
        <begin position="91"/>
        <end position="109"/>
    </location>
</feature>
<evidence type="ECO:0000256" key="2">
    <source>
        <dbReference type="ARBA" id="ARBA00022679"/>
    </source>
</evidence>
<dbReference type="EMBL" id="NGJT01000023">
    <property type="protein sequence ID" value="RST91400.1"/>
    <property type="molecule type" value="Genomic_DNA"/>
</dbReference>
<protein>
    <submittedName>
        <fullName evidence="7">1,4-dihydroxy-2-naphthoate polyprenyltransferase</fullName>
    </submittedName>
</protein>
<dbReference type="GO" id="GO:0004659">
    <property type="term" value="F:prenyltransferase activity"/>
    <property type="evidence" value="ECO:0007669"/>
    <property type="project" value="InterPro"/>
</dbReference>
<evidence type="ECO:0000256" key="1">
    <source>
        <dbReference type="ARBA" id="ARBA00004141"/>
    </source>
</evidence>
<dbReference type="OrthoDB" id="9767568at2"/>
<evidence type="ECO:0000313" key="7">
    <source>
        <dbReference type="EMBL" id="RST91400.1"/>
    </source>
</evidence>
<feature type="transmembrane region" description="Helical" evidence="6">
    <location>
        <begin position="115"/>
        <end position="132"/>
    </location>
</feature>
<feature type="transmembrane region" description="Helical" evidence="6">
    <location>
        <begin position="291"/>
        <end position="312"/>
    </location>
</feature>
<dbReference type="PANTHER" id="PTHR13929:SF0">
    <property type="entry name" value="UBIA PRENYLTRANSFERASE DOMAIN-CONTAINING PROTEIN 1"/>
    <property type="match status" value="1"/>
</dbReference>
<dbReference type="Pfam" id="PF01040">
    <property type="entry name" value="UbiA"/>
    <property type="match status" value="1"/>
</dbReference>
<dbReference type="NCBIfam" id="NF004752">
    <property type="entry name" value="PRK06080.1-4"/>
    <property type="match status" value="1"/>
</dbReference>
<proteinExistence type="predicted"/>
<evidence type="ECO:0000256" key="3">
    <source>
        <dbReference type="ARBA" id="ARBA00022692"/>
    </source>
</evidence>